<dbReference type="InterPro" id="IPR036812">
    <property type="entry name" value="NAD(P)_OxRdtase_dom_sf"/>
</dbReference>
<dbReference type="PANTHER" id="PTHR42686">
    <property type="entry name" value="GH17980P-RELATED"/>
    <property type="match status" value="1"/>
</dbReference>
<dbReference type="Proteomes" id="UP001214603">
    <property type="component" value="Chromosome 1"/>
</dbReference>
<dbReference type="AlphaFoldDB" id="A0AAF0DYP0"/>
<dbReference type="EC" id="1.1.1.116" evidence="2"/>
<name>A0AAF0DYP0_9BASI</name>
<dbReference type="GO" id="GO:0070485">
    <property type="term" value="P:dehydro-D-arabinono-1,4-lactone biosynthetic process"/>
    <property type="evidence" value="ECO:0007669"/>
    <property type="project" value="TreeGrafter"/>
</dbReference>
<proteinExistence type="predicted"/>
<dbReference type="Pfam" id="PF00248">
    <property type="entry name" value="Aldo_ket_red"/>
    <property type="match status" value="1"/>
</dbReference>
<keyword evidence="3" id="KW-1185">Reference proteome</keyword>
<evidence type="ECO:0000313" key="3">
    <source>
        <dbReference type="Proteomes" id="UP001214603"/>
    </source>
</evidence>
<evidence type="ECO:0000259" key="1">
    <source>
        <dbReference type="Pfam" id="PF00248"/>
    </source>
</evidence>
<evidence type="ECO:0000313" key="2">
    <source>
        <dbReference type="EMBL" id="WFD02394.1"/>
    </source>
</evidence>
<reference evidence="2" key="1">
    <citation type="submission" date="2023-03" db="EMBL/GenBank/DDBJ databases">
        <title>Mating type loci evolution in Malassezia.</title>
        <authorList>
            <person name="Coelho M.A."/>
        </authorList>
    </citation>
    <scope>NUCLEOTIDE SEQUENCE</scope>
    <source>
        <strain evidence="2">CBS 7876</strain>
    </source>
</reference>
<dbReference type="EMBL" id="CP119934">
    <property type="protein sequence ID" value="WFD02394.1"/>
    <property type="molecule type" value="Genomic_DNA"/>
</dbReference>
<gene>
    <name evidence="2" type="ORF">MOBT1_001076</name>
</gene>
<dbReference type="SUPFAM" id="SSF51430">
    <property type="entry name" value="NAD(P)-linked oxidoreductase"/>
    <property type="match status" value="1"/>
</dbReference>
<protein>
    <submittedName>
        <fullName evidence="2">D-arabinose 1-dehydrogenase (NAD(+))</fullName>
        <ecNumber evidence="2">1.1.1.116</ecNumber>
    </submittedName>
</protein>
<dbReference type="InterPro" id="IPR023210">
    <property type="entry name" value="NADP_OxRdtase_dom"/>
</dbReference>
<dbReference type="PANTHER" id="PTHR42686:SF1">
    <property type="entry name" value="GH17980P-RELATED"/>
    <property type="match status" value="1"/>
</dbReference>
<dbReference type="GO" id="GO:0005829">
    <property type="term" value="C:cytosol"/>
    <property type="evidence" value="ECO:0007669"/>
    <property type="project" value="TreeGrafter"/>
</dbReference>
<keyword evidence="2" id="KW-0560">Oxidoreductase</keyword>
<feature type="domain" description="NADP-dependent oxidoreductase" evidence="1">
    <location>
        <begin position="67"/>
        <end position="278"/>
    </location>
</feature>
<dbReference type="GO" id="GO:0047816">
    <property type="term" value="F:D-arabinose 1-dehydrogenase (NAD+) activity"/>
    <property type="evidence" value="ECO:0007669"/>
    <property type="project" value="UniProtKB-EC"/>
</dbReference>
<dbReference type="InterPro" id="IPR020471">
    <property type="entry name" value="AKR"/>
</dbReference>
<sequence>MPIQPREDPPLETFGELVPLATVQEAALRDGEAPWPKPKELTDLKTQCSPLLFGGGIFGHGMYNEDALMHGNTAVRALRLAFRYGINALDTSPYYYPSELVLGRALRILAPEYPRSSYFLITKCGRYGPEKSMFDYSPERIRASIQKSLDRLGTTYLDAALLHDAEFVADQPEIAQTTEGAALAAQAVGIACTGPQRTQEEARALLGIGPDDAARIRGKGDERVLEAARTLFALKDQGVVRNVGISGYPLGELLRISRLVASHPPYRPLDVVLSYSNHTLHSNLLPAWRPLFAAPPSSEYPGEWHPPMLINASPFSMGLLSDRGPPAWHPADQKLLDAMQLAHARAKNAASVTDVPPVTADNVLGYTALAGGLRSAASKDGMPTLVGMSHVEEVHTALSAFRALAAGLGTYPLDAALQDKYTTLYHQLSSFEGMIRQTLLDAHVNELCWPSPALDAA</sequence>
<organism evidence="2 3">
    <name type="scientific">Malassezia obtusa</name>
    <dbReference type="NCBI Taxonomy" id="76774"/>
    <lineage>
        <taxon>Eukaryota</taxon>
        <taxon>Fungi</taxon>
        <taxon>Dikarya</taxon>
        <taxon>Basidiomycota</taxon>
        <taxon>Ustilaginomycotina</taxon>
        <taxon>Malasseziomycetes</taxon>
        <taxon>Malasseziales</taxon>
        <taxon>Malasseziaceae</taxon>
        <taxon>Malassezia</taxon>
    </lineage>
</organism>
<dbReference type="Gene3D" id="3.20.20.100">
    <property type="entry name" value="NADP-dependent oxidoreductase domain"/>
    <property type="match status" value="1"/>
</dbReference>
<accession>A0AAF0DYP0</accession>